<keyword evidence="6" id="KW-1185">Reference proteome</keyword>
<dbReference type="AlphaFoldDB" id="A0A132PTK9"/>
<comment type="subcellular location">
    <subcellularLocation>
        <location evidence="1">Membrane</location>
    </subcellularLocation>
</comment>
<dbReference type="PATRIC" id="fig|59750.3.peg.2948"/>
<evidence type="ECO:0000256" key="1">
    <source>
        <dbReference type="ARBA" id="ARBA00004370"/>
    </source>
</evidence>
<evidence type="ECO:0000313" key="5">
    <source>
        <dbReference type="EMBL" id="KWX25645.1"/>
    </source>
</evidence>
<reference evidence="5 6" key="1">
    <citation type="submission" date="2015-07" db="EMBL/GenBank/DDBJ databases">
        <title>A draft genome sequence of Mycobacterium wolinskyi.</title>
        <authorList>
            <person name="de Man T.J."/>
            <person name="Perry K.A."/>
            <person name="Coulliette A.D."/>
            <person name="Jensen B."/>
            <person name="Toney N.C."/>
            <person name="Limbago B.M."/>
            <person name="Noble-Wang J."/>
        </authorList>
    </citation>
    <scope>NUCLEOTIDE SEQUENCE [LARGE SCALE GENOMIC DNA]</scope>
    <source>
        <strain evidence="5 6">CDC_01</strain>
    </source>
</reference>
<keyword evidence="4" id="KW-0812">Transmembrane</keyword>
<feature type="transmembrane region" description="Helical" evidence="4">
    <location>
        <begin position="42"/>
        <end position="66"/>
    </location>
</feature>
<evidence type="ECO:0000256" key="3">
    <source>
        <dbReference type="SAM" id="MobiDB-lite"/>
    </source>
</evidence>
<keyword evidence="2 4" id="KW-0472">Membrane</keyword>
<comment type="caution">
    <text evidence="5">The sequence shown here is derived from an EMBL/GenBank/DDBJ whole genome shotgun (WGS) entry which is preliminary data.</text>
</comment>
<evidence type="ECO:0000256" key="2">
    <source>
        <dbReference type="ARBA" id="ARBA00023136"/>
    </source>
</evidence>
<accession>A0A132PTK9</accession>
<evidence type="ECO:0000313" key="6">
    <source>
        <dbReference type="Proteomes" id="UP000070612"/>
    </source>
</evidence>
<dbReference type="RefSeq" id="WP_067844810.1">
    <property type="nucleotide sequence ID" value="NZ_LGTW01000002.1"/>
</dbReference>
<feature type="region of interest" description="Disordered" evidence="3">
    <location>
        <begin position="1"/>
        <end position="35"/>
    </location>
</feature>
<feature type="compositionally biased region" description="Acidic residues" evidence="3">
    <location>
        <begin position="1"/>
        <end position="31"/>
    </location>
</feature>
<dbReference type="STRING" id="59750.AWC31_20030"/>
<gene>
    <name evidence="5" type="ORF">AFM11_05310</name>
</gene>
<evidence type="ECO:0000256" key="4">
    <source>
        <dbReference type="SAM" id="Phobius"/>
    </source>
</evidence>
<proteinExistence type="predicted"/>
<name>A0A132PTK9_9MYCO</name>
<dbReference type="PANTHER" id="PTHR37042">
    <property type="entry name" value="OUTER MEMBRANE PROTEIN RV1973"/>
    <property type="match status" value="1"/>
</dbReference>
<dbReference type="PANTHER" id="PTHR37042:SF4">
    <property type="entry name" value="OUTER MEMBRANE PROTEIN RV1973"/>
    <property type="match status" value="1"/>
</dbReference>
<dbReference type="Proteomes" id="UP000070612">
    <property type="component" value="Unassembled WGS sequence"/>
</dbReference>
<dbReference type="GO" id="GO:0016020">
    <property type="term" value="C:membrane"/>
    <property type="evidence" value="ECO:0007669"/>
    <property type="project" value="UniProtKB-SubCell"/>
</dbReference>
<sequence>MADESPDDESVESPEDEDTAVETADDEAEPEPEARPMSRIRLGALVGSAVVVVLAGLAGWLGYLAYQSQSAERHRDMMLEAGRQAAFSLTNVGWETADADVQRVLDSAGGKFYDDFEKRAESYREVVKQVKSKSEGTITGSALESISDGQAKVLVSVTVKSSNAGVPEQAPQYWRMVLTVQENEGKAKVSELEFVE</sequence>
<dbReference type="EMBL" id="LGTW01000002">
    <property type="protein sequence ID" value="KWX25645.1"/>
    <property type="molecule type" value="Genomic_DNA"/>
</dbReference>
<protein>
    <submittedName>
        <fullName evidence="5">Mce associated membrane protein</fullName>
    </submittedName>
</protein>
<organism evidence="5 6">
    <name type="scientific">Mycolicibacterium wolinskyi</name>
    <dbReference type="NCBI Taxonomy" id="59750"/>
    <lineage>
        <taxon>Bacteria</taxon>
        <taxon>Bacillati</taxon>
        <taxon>Actinomycetota</taxon>
        <taxon>Actinomycetes</taxon>
        <taxon>Mycobacteriales</taxon>
        <taxon>Mycobacteriaceae</taxon>
        <taxon>Mycolicibacterium</taxon>
    </lineage>
</organism>
<keyword evidence="4" id="KW-1133">Transmembrane helix</keyword>